<gene>
    <name evidence="1" type="ORF">IAB78_02210</name>
</gene>
<comment type="caution">
    <text evidence="1">The sequence shown here is derived from an EMBL/GenBank/DDBJ whole genome shotgun (WGS) entry which is preliminary data.</text>
</comment>
<keyword evidence="1" id="KW-0378">Hydrolase</keyword>
<protein>
    <submittedName>
        <fullName evidence="1">UxaA family hydrolase</fullName>
    </submittedName>
</protein>
<evidence type="ECO:0000313" key="1">
    <source>
        <dbReference type="EMBL" id="MBO8485221.1"/>
    </source>
</evidence>
<proteinExistence type="predicted"/>
<dbReference type="Proteomes" id="UP000823750">
    <property type="component" value="Unassembled WGS sequence"/>
</dbReference>
<name>A0A9D9J280_9BACT</name>
<accession>A0A9D9J280</accession>
<dbReference type="GO" id="GO:0016787">
    <property type="term" value="F:hydrolase activity"/>
    <property type="evidence" value="ECO:0007669"/>
    <property type="project" value="UniProtKB-KW"/>
</dbReference>
<dbReference type="EMBL" id="JADILX010000038">
    <property type="protein sequence ID" value="MBO8485221.1"/>
    <property type="molecule type" value="Genomic_DNA"/>
</dbReference>
<sequence length="46" mass="4888">VTDGKAVAQTDDEFIDLVLSVASGTRVNNERSGYSEIAIFKTGVTL</sequence>
<reference evidence="1" key="1">
    <citation type="submission" date="2020-10" db="EMBL/GenBank/DDBJ databases">
        <authorList>
            <person name="Gilroy R."/>
        </authorList>
    </citation>
    <scope>NUCLEOTIDE SEQUENCE</scope>
    <source>
        <strain evidence="1">B2-16538</strain>
    </source>
</reference>
<reference evidence="1" key="2">
    <citation type="journal article" date="2021" name="PeerJ">
        <title>Extensive microbial diversity within the chicken gut microbiome revealed by metagenomics and culture.</title>
        <authorList>
            <person name="Gilroy R."/>
            <person name="Ravi A."/>
            <person name="Getino M."/>
            <person name="Pursley I."/>
            <person name="Horton D.L."/>
            <person name="Alikhan N.F."/>
            <person name="Baker D."/>
            <person name="Gharbi K."/>
            <person name="Hall N."/>
            <person name="Watson M."/>
            <person name="Adriaenssens E.M."/>
            <person name="Foster-Nyarko E."/>
            <person name="Jarju S."/>
            <person name="Secka A."/>
            <person name="Antonio M."/>
            <person name="Oren A."/>
            <person name="Chaudhuri R.R."/>
            <person name="La Ragione R."/>
            <person name="Hildebrand F."/>
            <person name="Pallen M.J."/>
        </authorList>
    </citation>
    <scope>NUCLEOTIDE SEQUENCE</scope>
    <source>
        <strain evidence="1">B2-16538</strain>
    </source>
</reference>
<dbReference type="AlphaFoldDB" id="A0A9D9J280"/>
<evidence type="ECO:0000313" key="2">
    <source>
        <dbReference type="Proteomes" id="UP000823750"/>
    </source>
</evidence>
<organism evidence="1 2">
    <name type="scientific">Candidatus Cryptobacteroides excrementavium</name>
    <dbReference type="NCBI Taxonomy" id="2840759"/>
    <lineage>
        <taxon>Bacteria</taxon>
        <taxon>Pseudomonadati</taxon>
        <taxon>Bacteroidota</taxon>
        <taxon>Bacteroidia</taxon>
        <taxon>Bacteroidales</taxon>
        <taxon>Candidatus Cryptobacteroides</taxon>
    </lineage>
</organism>
<feature type="non-terminal residue" evidence="1">
    <location>
        <position position="1"/>
    </location>
</feature>